<proteinExistence type="predicted"/>
<protein>
    <submittedName>
        <fullName evidence="1">Uncharacterized protein</fullName>
    </submittedName>
</protein>
<comment type="caution">
    <text evidence="1">The sequence shown here is derived from an EMBL/GenBank/DDBJ whole genome shotgun (WGS) entry which is preliminary data.</text>
</comment>
<gene>
    <name evidence="1" type="ORF">PsorP6_010531</name>
</gene>
<keyword evidence="2" id="KW-1185">Reference proteome</keyword>
<sequence>MIHKNMDRRCWAEVMDAVVHVINLIPTTARPDHSPFELCFKKRPSLGHLQITKGYIVWNKDMNKLEVVRSVVLQEVEPQRYVHVLPGNKGPGMSRNDDDDVFVMQPTASGAAQPMDVDDEGPNLNSQLTVTPPVPEQQVHPPVPEPTRVTDVAPETAMEFSPSSMVFHPRVQRLGRQPVAVLPAPEENRLVAVGKI</sequence>
<reference evidence="1 2" key="1">
    <citation type="journal article" date="2022" name="bioRxiv">
        <title>The genome of the oomycete Peronosclerospora sorghi, a cosmopolitan pathogen of maize and sorghum, is inflated with dispersed pseudogenes.</title>
        <authorList>
            <person name="Fletcher K."/>
            <person name="Martin F."/>
            <person name="Isakeit T."/>
            <person name="Cavanaugh K."/>
            <person name="Magill C."/>
            <person name="Michelmore R."/>
        </authorList>
    </citation>
    <scope>NUCLEOTIDE SEQUENCE [LARGE SCALE GENOMIC DNA]</scope>
    <source>
        <strain evidence="1">P6</strain>
    </source>
</reference>
<accession>A0ACC0VUQ4</accession>
<dbReference type="EMBL" id="CM047585">
    <property type="protein sequence ID" value="KAI9909836.1"/>
    <property type="molecule type" value="Genomic_DNA"/>
</dbReference>
<dbReference type="Proteomes" id="UP001163321">
    <property type="component" value="Chromosome 6"/>
</dbReference>
<name>A0ACC0VUQ4_9STRA</name>
<evidence type="ECO:0000313" key="2">
    <source>
        <dbReference type="Proteomes" id="UP001163321"/>
    </source>
</evidence>
<evidence type="ECO:0000313" key="1">
    <source>
        <dbReference type="EMBL" id="KAI9909836.1"/>
    </source>
</evidence>
<organism evidence="1 2">
    <name type="scientific">Peronosclerospora sorghi</name>
    <dbReference type="NCBI Taxonomy" id="230839"/>
    <lineage>
        <taxon>Eukaryota</taxon>
        <taxon>Sar</taxon>
        <taxon>Stramenopiles</taxon>
        <taxon>Oomycota</taxon>
        <taxon>Peronosporomycetes</taxon>
        <taxon>Peronosporales</taxon>
        <taxon>Peronosporaceae</taxon>
        <taxon>Peronosclerospora</taxon>
    </lineage>
</organism>